<proteinExistence type="predicted"/>
<evidence type="ECO:0000313" key="1">
    <source>
        <dbReference type="EMBL" id="SMY37719.1"/>
    </source>
</evidence>
<organism evidence="1 2">
    <name type="scientific">Photobacterium malacitanum</name>
    <dbReference type="NCBI Taxonomy" id="2204294"/>
    <lineage>
        <taxon>Bacteria</taxon>
        <taxon>Pseudomonadati</taxon>
        <taxon>Pseudomonadota</taxon>
        <taxon>Gammaproteobacteria</taxon>
        <taxon>Vibrionales</taxon>
        <taxon>Vibrionaceae</taxon>
        <taxon>Photobacterium</taxon>
    </lineage>
</organism>
<dbReference type="AlphaFoldDB" id="A0A1Y6MPA4"/>
<evidence type="ECO:0000313" key="2">
    <source>
        <dbReference type="Proteomes" id="UP000195963"/>
    </source>
</evidence>
<reference evidence="2" key="1">
    <citation type="submission" date="2017-06" db="EMBL/GenBank/DDBJ databases">
        <authorList>
            <person name="Rodrigo-Torres L."/>
            <person name="Arahal R.D."/>
            <person name="Lucena T."/>
        </authorList>
    </citation>
    <scope>NUCLEOTIDE SEQUENCE [LARGE SCALE GENOMIC DNA]</scope>
    <source>
        <strain evidence="2">CECT 9190</strain>
    </source>
</reference>
<accession>A0A1Y6MPA4</accession>
<protein>
    <submittedName>
        <fullName evidence="1">Uncharacterized protein</fullName>
    </submittedName>
</protein>
<name>A0A1Y6MPA4_9GAMM</name>
<gene>
    <name evidence="1" type="ORF">PMAL9190_03144</name>
</gene>
<sequence length="36" mass="4046">MNKPSTICIDLAKNVFQVALFNQHGKLKSNQNMSQP</sequence>
<dbReference type="EMBL" id="FYAK01000008">
    <property type="protein sequence ID" value="SMY37719.1"/>
    <property type="molecule type" value="Genomic_DNA"/>
</dbReference>
<dbReference type="Proteomes" id="UP000195963">
    <property type="component" value="Unassembled WGS sequence"/>
</dbReference>
<keyword evidence="2" id="KW-1185">Reference proteome</keyword>